<keyword evidence="5" id="KW-1185">Reference proteome</keyword>
<evidence type="ECO:0000259" key="3">
    <source>
        <dbReference type="Pfam" id="PF01494"/>
    </source>
</evidence>
<dbReference type="SUPFAM" id="SSF51905">
    <property type="entry name" value="FAD/NAD(P)-binding domain"/>
    <property type="match status" value="1"/>
</dbReference>
<feature type="domain" description="FAD-binding" evidence="3">
    <location>
        <begin position="5"/>
        <end position="327"/>
    </location>
</feature>
<evidence type="ECO:0000256" key="1">
    <source>
        <dbReference type="ARBA" id="ARBA00023002"/>
    </source>
</evidence>
<accession>A0ABZ1PKI6</accession>
<keyword evidence="2 4" id="KW-0503">Monooxygenase</keyword>
<evidence type="ECO:0000313" key="4">
    <source>
        <dbReference type="EMBL" id="WUI83677.1"/>
    </source>
</evidence>
<dbReference type="InterPro" id="IPR036188">
    <property type="entry name" value="FAD/NAD-bd_sf"/>
</dbReference>
<gene>
    <name evidence="4" type="ORF">OG375_04825</name>
</gene>
<evidence type="ECO:0000313" key="5">
    <source>
        <dbReference type="Proteomes" id="UP001346877"/>
    </source>
</evidence>
<dbReference type="Gene3D" id="3.50.50.60">
    <property type="entry name" value="FAD/NAD(P)-binding domain"/>
    <property type="match status" value="1"/>
</dbReference>
<dbReference type="SUPFAM" id="SSF54373">
    <property type="entry name" value="FAD-linked reductases, C-terminal domain"/>
    <property type="match status" value="1"/>
</dbReference>
<reference evidence="4 5" key="1">
    <citation type="submission" date="2022-10" db="EMBL/GenBank/DDBJ databases">
        <title>The complete genomes of actinobacterial strains from the NBC collection.</title>
        <authorList>
            <person name="Joergensen T.S."/>
            <person name="Alvarez Arevalo M."/>
            <person name="Sterndorff E.B."/>
            <person name="Faurdal D."/>
            <person name="Vuksanovic O."/>
            <person name="Mourched A.-S."/>
            <person name="Charusanti P."/>
            <person name="Shaw S."/>
            <person name="Blin K."/>
            <person name="Weber T."/>
        </authorList>
    </citation>
    <scope>NUCLEOTIDE SEQUENCE [LARGE SCALE GENOMIC DNA]</scope>
    <source>
        <strain evidence="4 5">NBC_00396</strain>
    </source>
</reference>
<dbReference type="PRINTS" id="PR00420">
    <property type="entry name" value="RNGMNOXGNASE"/>
</dbReference>
<dbReference type="EMBL" id="CP107941">
    <property type="protein sequence ID" value="WUI83677.1"/>
    <property type="molecule type" value="Genomic_DNA"/>
</dbReference>
<dbReference type="RefSeq" id="WP_328372945.1">
    <property type="nucleotide sequence ID" value="NZ_CP107936.1"/>
</dbReference>
<dbReference type="Pfam" id="PF01494">
    <property type="entry name" value="FAD_binding_3"/>
    <property type="match status" value="1"/>
</dbReference>
<name>A0ABZ1PKI6_9ACTN</name>
<proteinExistence type="predicted"/>
<dbReference type="PANTHER" id="PTHR13789">
    <property type="entry name" value="MONOOXYGENASE"/>
    <property type="match status" value="1"/>
</dbReference>
<dbReference type="InterPro" id="IPR050493">
    <property type="entry name" value="FAD-dep_Monooxygenase_BioMet"/>
</dbReference>
<sequence length="368" mass="40028">MTQLKILIAGAGIAGLAAKRAFALRGIEADIVERDPVPRTTGAGLYLPGNAVRALRDLGLHEPLMQVAEPVYRQELRDVRGRVLAGFPVNALWGDVGECLAIRRKDLHGLLLDAVGTSEVRFGTAVREVGPDGTVRFDDGTRSTYDLVVGADGIYSPVRFSAYPSVEPDFLGQVCWRFLAPSTSVAAGTWTVMLGDRGRTFLAVPVGEGEVYCNAAIGSADPVGPAGDWRSLFSDFSEPVTELLAHADEAHYAPLYEIRNDERTRPHVVLIGDAEHACSPSMAQGSAMAVEDALVLAETLAGARERATVPPLLAAYRERRADRLRFVLKQNHARDRARHLPTVVRRVLFRHFATNIFRANHAGLLPRP</sequence>
<dbReference type="Proteomes" id="UP001346877">
    <property type="component" value="Chromosome"/>
</dbReference>
<evidence type="ECO:0000256" key="2">
    <source>
        <dbReference type="ARBA" id="ARBA00023033"/>
    </source>
</evidence>
<protein>
    <submittedName>
        <fullName evidence="4">FAD-dependent monooxygenase</fullName>
    </submittedName>
</protein>
<dbReference type="PANTHER" id="PTHR13789:SF309">
    <property type="entry name" value="PUTATIVE (AFU_ORTHOLOGUE AFUA_6G14510)-RELATED"/>
    <property type="match status" value="1"/>
</dbReference>
<dbReference type="InterPro" id="IPR002938">
    <property type="entry name" value="FAD-bd"/>
</dbReference>
<organism evidence="4 5">
    <name type="scientific">Micromonospora zamorensis</name>
    <dbReference type="NCBI Taxonomy" id="709883"/>
    <lineage>
        <taxon>Bacteria</taxon>
        <taxon>Bacillati</taxon>
        <taxon>Actinomycetota</taxon>
        <taxon>Actinomycetes</taxon>
        <taxon>Micromonosporales</taxon>
        <taxon>Micromonosporaceae</taxon>
        <taxon>Micromonospora</taxon>
    </lineage>
</organism>
<dbReference type="GO" id="GO:0004497">
    <property type="term" value="F:monooxygenase activity"/>
    <property type="evidence" value="ECO:0007669"/>
    <property type="project" value="UniProtKB-KW"/>
</dbReference>
<keyword evidence="1" id="KW-0560">Oxidoreductase</keyword>